<keyword evidence="1" id="KW-0732">Signal</keyword>
<name>A0A2P8DDC1_9BACT</name>
<evidence type="ECO:0000313" key="3">
    <source>
        <dbReference type="Proteomes" id="UP000240572"/>
    </source>
</evidence>
<gene>
    <name evidence="2" type="ORF">B0I18_1011390</name>
</gene>
<feature type="signal peptide" evidence="1">
    <location>
        <begin position="1"/>
        <end position="20"/>
    </location>
</feature>
<sequence length="129" mass="14237">MKRLLTGVLVLLFSSGMVHANKITVYNLTDCIFMVKLRSDVPFPYYILQSVPGTVTAQSTTANNFISGSAIYNYGTPNAISIEAGFTPLFPSYANSSLLINDMLCVANGYYTIFWQQQSLTADIQLVIF</sequence>
<proteinExistence type="predicted"/>
<feature type="chain" id="PRO_5015115301" evidence="1">
    <location>
        <begin position="21"/>
        <end position="129"/>
    </location>
</feature>
<dbReference type="RefSeq" id="WP_146146675.1">
    <property type="nucleotide sequence ID" value="NZ_PYGD01000001.1"/>
</dbReference>
<dbReference type="EMBL" id="PYGD01000001">
    <property type="protein sequence ID" value="PSK95224.1"/>
    <property type="molecule type" value="Genomic_DNA"/>
</dbReference>
<evidence type="ECO:0000313" key="2">
    <source>
        <dbReference type="EMBL" id="PSK95224.1"/>
    </source>
</evidence>
<reference evidence="2 3" key="1">
    <citation type="submission" date="2018-03" db="EMBL/GenBank/DDBJ databases">
        <title>Genomic Encyclopedia of Type Strains, Phase III (KMG-III): the genomes of soil and plant-associated and newly described type strains.</title>
        <authorList>
            <person name="Whitman W."/>
        </authorList>
    </citation>
    <scope>NUCLEOTIDE SEQUENCE [LARGE SCALE GENOMIC DNA]</scope>
    <source>
        <strain evidence="2 3">CGMCC 1.12700</strain>
    </source>
</reference>
<dbReference type="Proteomes" id="UP000240572">
    <property type="component" value="Unassembled WGS sequence"/>
</dbReference>
<dbReference type="AlphaFoldDB" id="A0A2P8DDC1"/>
<comment type="caution">
    <text evidence="2">The sequence shown here is derived from an EMBL/GenBank/DDBJ whole genome shotgun (WGS) entry which is preliminary data.</text>
</comment>
<evidence type="ECO:0000256" key="1">
    <source>
        <dbReference type="SAM" id="SignalP"/>
    </source>
</evidence>
<protein>
    <submittedName>
        <fullName evidence="2">Uncharacterized protein</fullName>
    </submittedName>
</protein>
<accession>A0A2P8DDC1</accession>
<keyword evidence="3" id="KW-1185">Reference proteome</keyword>
<organism evidence="2 3">
    <name type="scientific">Taibaiella chishuiensis</name>
    <dbReference type="NCBI Taxonomy" id="1434707"/>
    <lineage>
        <taxon>Bacteria</taxon>
        <taxon>Pseudomonadati</taxon>
        <taxon>Bacteroidota</taxon>
        <taxon>Chitinophagia</taxon>
        <taxon>Chitinophagales</taxon>
        <taxon>Chitinophagaceae</taxon>
        <taxon>Taibaiella</taxon>
    </lineage>
</organism>